<evidence type="ECO:0000256" key="15">
    <source>
        <dbReference type="ARBA" id="ARBA00023014"/>
    </source>
</evidence>
<keyword evidence="10" id="KW-0227">DNA damage</keyword>
<name>A0ABP1DSN3_9APHY</name>
<keyword evidence="19" id="KW-0511">Multifunctional enzyme</keyword>
<keyword evidence="14" id="KW-0408">Iron</keyword>
<keyword evidence="15" id="KW-0411">Iron-sulfur</keyword>
<comment type="subcellular location">
    <subcellularLocation>
        <location evidence="2">Nucleus</location>
    </subcellularLocation>
</comment>
<evidence type="ECO:0000256" key="2">
    <source>
        <dbReference type="ARBA" id="ARBA00004123"/>
    </source>
</evidence>
<feature type="region of interest" description="Disordered" evidence="21">
    <location>
        <begin position="55"/>
        <end position="81"/>
    </location>
</feature>
<evidence type="ECO:0000256" key="4">
    <source>
        <dbReference type="ARBA" id="ARBA00012551"/>
    </source>
</evidence>
<dbReference type="PANTHER" id="PTHR43788:SF8">
    <property type="entry name" value="DNA-BINDING PROTEIN SMUBP-2"/>
    <property type="match status" value="1"/>
</dbReference>
<keyword evidence="13" id="KW-0067">ATP-binding</keyword>
<dbReference type="InterPro" id="IPR041679">
    <property type="entry name" value="DNA2/NAM7-like_C"/>
</dbReference>
<organism evidence="25 26">
    <name type="scientific">Somion occarium</name>
    <dbReference type="NCBI Taxonomy" id="3059160"/>
    <lineage>
        <taxon>Eukaryota</taxon>
        <taxon>Fungi</taxon>
        <taxon>Dikarya</taxon>
        <taxon>Basidiomycota</taxon>
        <taxon>Agaricomycotina</taxon>
        <taxon>Agaricomycetes</taxon>
        <taxon>Polyporales</taxon>
        <taxon>Cerrenaceae</taxon>
        <taxon>Somion</taxon>
    </lineage>
</organism>
<evidence type="ECO:0000256" key="11">
    <source>
        <dbReference type="ARBA" id="ARBA00022801"/>
    </source>
</evidence>
<evidence type="ECO:0000256" key="10">
    <source>
        <dbReference type="ARBA" id="ARBA00022763"/>
    </source>
</evidence>
<evidence type="ECO:0000256" key="17">
    <source>
        <dbReference type="ARBA" id="ARBA00023204"/>
    </source>
</evidence>
<dbReference type="InterPro" id="IPR011604">
    <property type="entry name" value="PDDEXK-like_dom_sf"/>
</dbReference>
<keyword evidence="16" id="KW-0238">DNA-binding</keyword>
<dbReference type="InterPro" id="IPR014808">
    <property type="entry name" value="DNA_replication_fac_Dna2_N"/>
</dbReference>
<evidence type="ECO:0000259" key="23">
    <source>
        <dbReference type="Pfam" id="PF13086"/>
    </source>
</evidence>
<evidence type="ECO:0000256" key="14">
    <source>
        <dbReference type="ARBA" id="ARBA00023004"/>
    </source>
</evidence>
<sequence length="1248" mass="140277">MPPVIHSEQEESDFMNDLLFGVDDSFFNAVPSPDPTPKKGHVLGRTTSRLSLIQRTPTKNRTPRKALVKSPLSTRKNASAGNDQGLDLLLEGAESWDWDDMNTDFLTPEHRDCIQHLNSENAGSISLRVDNIVVTRCIVKEVQENMQSVYYEKVLIVQAVSEKDIRTVVLRDDWTGTDVRPGDVVNVIGTFQDQPCSSSTPRSLGIVISAKENLLIHHPDLLITATSLSNATQCARKPLLSNLVRASSDMTPSLVWGNMLHEVMQMCFGDGDWSEKGVDEKIGGVVSKGLEDLLSINVSVEQAKREVKIRAKGLKTFSERYIAQEPKPEAVLSNTRQQQGQKTLLAIPQLLDVEEDIWSPSYGLKGKLDASVQAVISETDTTPNPFTIASRKPNVSQSESLTMPFEIKTGRAVAGMEHRAQTMLYTLLMSERYKTDVPSGLLYYTQSDEVIRVPAARNEIRALVIARNRMAAYMMRRTRSKTWRHRSHENTQAIHVDAREEVNIEAEPFLPSTIDDARICGKCYVLDTCMLYRKAVEGVIDDHSDIADMYALKTSHLTPTQTTFFKKWEALISMEEQDLIKFRKEIWTMGAEEREEKGRCFANMVLDVEYQYNPNTPQSTSKREGKIHQFTYRFIKANSEDTTLLNGHMSVGDAVTVSIEPDLLALARGFIVQLTPHQVVLGVDHLVDLQSVRRRNWLSSEALVIFRIDKDELSGGMGRIRDNLAQLFYAEGDTKRRELVVDLKPPTFIDFDGPVVSKNEPVAKTISKLNTNQQLAIRKVLSAQDYALVLGMPGTGKTTVIAALIRVLVAMGKTVLLTSYTHSAVDTILRKLKDDADFGILRLGNLDKIHPDMHQFTLSSLGAATSIEQLEHRVMTPSVVATTCLTIDHALFSRRHFDYCIVDEASQVTLPTCLGPLRFADRFVLVGDHFQLPPLVRNRDARKGGMDVSLFRRLSDAHPAAVIDLTEQYRMNEDIMLLSNKLIYSDRLRCGSQEVAKQSLRIPNRGYLRKLHLGSSCDSNDCWLNRVLDERCKAVFVDTDGIPAHDSRVGDLVQNITEARLVGQVTEALLRCGIEQQQIGVISLYRQQIKLLSYLLEDWKDIEILTADRSQGRDKDCIIISMVKSNDLGQIGDLVKDWRRMNVTFTRARSKLIIFGSHKTLQAAPLLEEFFKLMDSKGWILSLPPNADQLHEGVSSRTLSKRSSDSGARDRLCLKDELRPPKRPRRSDISGDVLAKGRPILKDLFNEY</sequence>
<gene>
    <name evidence="25" type="ORF">GFSPODELE1_LOCUS7983</name>
</gene>
<dbReference type="Proteomes" id="UP001497453">
    <property type="component" value="Chromosome 6"/>
</dbReference>
<accession>A0ABP1DSN3</accession>
<evidence type="ECO:0000256" key="6">
    <source>
        <dbReference type="ARBA" id="ARBA00022705"/>
    </source>
</evidence>
<evidence type="ECO:0000256" key="18">
    <source>
        <dbReference type="ARBA" id="ARBA00023242"/>
    </source>
</evidence>
<protein>
    <recommendedName>
        <fullName evidence="4">DNA helicase</fullName>
        <ecNumber evidence="4">3.6.4.12</ecNumber>
    </recommendedName>
</protein>
<keyword evidence="11" id="KW-0378">Hydrolase</keyword>
<evidence type="ECO:0000256" key="19">
    <source>
        <dbReference type="ARBA" id="ARBA00023268"/>
    </source>
</evidence>
<dbReference type="Pfam" id="PF08696">
    <property type="entry name" value="Dna2"/>
    <property type="match status" value="1"/>
</dbReference>
<keyword evidence="18" id="KW-0539">Nucleus</keyword>
<dbReference type="Pfam" id="PF13086">
    <property type="entry name" value="AAA_11"/>
    <property type="match status" value="2"/>
</dbReference>
<keyword evidence="26" id="KW-1185">Reference proteome</keyword>
<feature type="domain" description="DNA2/NAM7 helicase helicase" evidence="23">
    <location>
        <begin position="768"/>
        <end position="861"/>
    </location>
</feature>
<dbReference type="Gene3D" id="3.90.320.10">
    <property type="match status" value="1"/>
</dbReference>
<evidence type="ECO:0000256" key="3">
    <source>
        <dbReference type="ARBA" id="ARBA00007913"/>
    </source>
</evidence>
<dbReference type="CDD" id="cd18808">
    <property type="entry name" value="SF1_C_Upf1"/>
    <property type="match status" value="1"/>
</dbReference>
<keyword evidence="8" id="KW-0479">Metal-binding</keyword>
<dbReference type="InterPro" id="IPR026851">
    <property type="entry name" value="Dna2/JHS1_DEXXQ-box"/>
</dbReference>
<proteinExistence type="inferred from homology"/>
<dbReference type="InterPro" id="IPR027417">
    <property type="entry name" value="P-loop_NTPase"/>
</dbReference>
<evidence type="ECO:0000256" key="12">
    <source>
        <dbReference type="ARBA" id="ARBA00022806"/>
    </source>
</evidence>
<keyword evidence="5" id="KW-0004">4Fe-4S</keyword>
<keyword evidence="7" id="KW-0540">Nuclease</keyword>
<comment type="catalytic activity">
    <reaction evidence="20">
        <text>ATP + H2O = ADP + phosphate + H(+)</text>
        <dbReference type="Rhea" id="RHEA:13065"/>
        <dbReference type="ChEBI" id="CHEBI:15377"/>
        <dbReference type="ChEBI" id="CHEBI:15378"/>
        <dbReference type="ChEBI" id="CHEBI:30616"/>
        <dbReference type="ChEBI" id="CHEBI:43474"/>
        <dbReference type="ChEBI" id="CHEBI:456216"/>
        <dbReference type="EC" id="3.6.4.12"/>
    </reaction>
</comment>
<evidence type="ECO:0000256" key="20">
    <source>
        <dbReference type="ARBA" id="ARBA00047995"/>
    </source>
</evidence>
<dbReference type="SUPFAM" id="SSF52540">
    <property type="entry name" value="P-loop containing nucleoside triphosphate hydrolases"/>
    <property type="match status" value="1"/>
</dbReference>
<comment type="cofactor">
    <cofactor evidence="1">
        <name>[4Fe-4S] cluster</name>
        <dbReference type="ChEBI" id="CHEBI:49883"/>
    </cofactor>
</comment>
<keyword evidence="17" id="KW-0234">DNA repair</keyword>
<dbReference type="InterPro" id="IPR041677">
    <property type="entry name" value="DNA2/NAM7_AAA_11"/>
</dbReference>
<evidence type="ECO:0000256" key="21">
    <source>
        <dbReference type="SAM" id="MobiDB-lite"/>
    </source>
</evidence>
<reference evidence="26" key="1">
    <citation type="submission" date="2024-04" db="EMBL/GenBank/DDBJ databases">
        <authorList>
            <person name="Shaw F."/>
            <person name="Minotto A."/>
        </authorList>
    </citation>
    <scope>NUCLEOTIDE SEQUENCE [LARGE SCALE GENOMIC DNA]</scope>
</reference>
<evidence type="ECO:0000259" key="24">
    <source>
        <dbReference type="Pfam" id="PF13087"/>
    </source>
</evidence>
<dbReference type="Gene3D" id="3.40.50.300">
    <property type="entry name" value="P-loop containing nucleotide triphosphate hydrolases"/>
    <property type="match status" value="2"/>
</dbReference>
<dbReference type="CDD" id="cd18041">
    <property type="entry name" value="DEXXQc_DNA2"/>
    <property type="match status" value="1"/>
</dbReference>
<evidence type="ECO:0000256" key="1">
    <source>
        <dbReference type="ARBA" id="ARBA00001966"/>
    </source>
</evidence>
<keyword evidence="12" id="KW-0347">Helicase</keyword>
<keyword evidence="9" id="KW-0547">Nucleotide-binding</keyword>
<dbReference type="EC" id="3.6.4.12" evidence="4"/>
<evidence type="ECO:0000313" key="26">
    <source>
        <dbReference type="Proteomes" id="UP001497453"/>
    </source>
</evidence>
<dbReference type="InterPro" id="IPR050534">
    <property type="entry name" value="Coronavir_polyprotein_1ab"/>
</dbReference>
<dbReference type="InterPro" id="IPR047187">
    <property type="entry name" value="SF1_C_Upf1"/>
</dbReference>
<evidence type="ECO:0000256" key="16">
    <source>
        <dbReference type="ARBA" id="ARBA00023125"/>
    </source>
</evidence>
<evidence type="ECO:0000256" key="13">
    <source>
        <dbReference type="ARBA" id="ARBA00022840"/>
    </source>
</evidence>
<keyword evidence="6" id="KW-0235">DNA replication</keyword>
<comment type="similarity">
    <text evidence="3">Belongs to the DNA2/NAM7 helicase family.</text>
</comment>
<evidence type="ECO:0000256" key="7">
    <source>
        <dbReference type="ARBA" id="ARBA00022722"/>
    </source>
</evidence>
<feature type="domain" description="DNA2/NAM7 helicase-like C-terminal" evidence="24">
    <location>
        <begin position="946"/>
        <end position="1158"/>
    </location>
</feature>
<dbReference type="PANTHER" id="PTHR43788">
    <property type="entry name" value="DNA2/NAM7 HELICASE FAMILY MEMBER"/>
    <property type="match status" value="1"/>
</dbReference>
<feature type="domain" description="DNA replication factor Dna2 N-terminal" evidence="22">
    <location>
        <begin position="162"/>
        <end position="374"/>
    </location>
</feature>
<dbReference type="CDD" id="cd22318">
    <property type="entry name" value="DNA2_N-like"/>
    <property type="match status" value="1"/>
</dbReference>
<dbReference type="EMBL" id="OZ037949">
    <property type="protein sequence ID" value="CAL1710755.1"/>
    <property type="molecule type" value="Genomic_DNA"/>
</dbReference>
<evidence type="ECO:0000313" key="25">
    <source>
        <dbReference type="EMBL" id="CAL1710755.1"/>
    </source>
</evidence>
<evidence type="ECO:0000256" key="8">
    <source>
        <dbReference type="ARBA" id="ARBA00022723"/>
    </source>
</evidence>
<evidence type="ECO:0000256" key="5">
    <source>
        <dbReference type="ARBA" id="ARBA00022485"/>
    </source>
</evidence>
<dbReference type="Pfam" id="PF13087">
    <property type="entry name" value="AAA_12"/>
    <property type="match status" value="1"/>
</dbReference>
<evidence type="ECO:0000259" key="22">
    <source>
        <dbReference type="Pfam" id="PF08696"/>
    </source>
</evidence>
<feature type="compositionally biased region" description="Polar residues" evidence="21">
    <location>
        <begin position="71"/>
        <end position="81"/>
    </location>
</feature>
<feature type="domain" description="DNA2/NAM7 helicase helicase" evidence="23">
    <location>
        <begin position="874"/>
        <end position="936"/>
    </location>
</feature>
<evidence type="ECO:0000256" key="9">
    <source>
        <dbReference type="ARBA" id="ARBA00022741"/>
    </source>
</evidence>